<dbReference type="RefSeq" id="WP_108739286.1">
    <property type="nucleotide sequence ID" value="NZ_CP020918.1"/>
</dbReference>
<keyword evidence="3" id="KW-1185">Reference proteome</keyword>
<dbReference type="SUPFAM" id="SSF56935">
    <property type="entry name" value="Porins"/>
    <property type="match status" value="1"/>
</dbReference>
<organism evidence="2 3">
    <name type="scientific">Flavobacterium faecale</name>
    <dbReference type="NCBI Taxonomy" id="1355330"/>
    <lineage>
        <taxon>Bacteria</taxon>
        <taxon>Pseudomonadati</taxon>
        <taxon>Bacteroidota</taxon>
        <taxon>Flavobacteriia</taxon>
        <taxon>Flavobacteriales</taxon>
        <taxon>Flavobacteriaceae</taxon>
        <taxon>Flavobacterium</taxon>
    </lineage>
</organism>
<dbReference type="OrthoDB" id="1491239at2"/>
<evidence type="ECO:0000256" key="1">
    <source>
        <dbReference type="SAM" id="SignalP"/>
    </source>
</evidence>
<dbReference type="Proteomes" id="UP000244527">
    <property type="component" value="Chromosome"/>
</dbReference>
<feature type="chain" id="PRO_5015770926" evidence="1">
    <location>
        <begin position="21"/>
        <end position="411"/>
    </location>
</feature>
<reference evidence="2 3" key="1">
    <citation type="submission" date="2017-04" db="EMBL/GenBank/DDBJ databases">
        <title>Compelte genome sequence of WV33.</title>
        <authorList>
            <person name="Lee P.C."/>
        </authorList>
    </citation>
    <scope>NUCLEOTIDE SEQUENCE [LARGE SCALE GENOMIC DNA]</scope>
    <source>
        <strain evidence="2 3">WV33</strain>
    </source>
</reference>
<accession>A0A2S1L9B3</accession>
<proteinExistence type="predicted"/>
<keyword evidence="1" id="KW-0732">Signal</keyword>
<dbReference type="KEGG" id="ffa:FFWV33_01670"/>
<dbReference type="AlphaFoldDB" id="A0A2S1L9B3"/>
<gene>
    <name evidence="2" type="ORF">FFWV33_01670</name>
</gene>
<evidence type="ECO:0000313" key="3">
    <source>
        <dbReference type="Proteomes" id="UP000244527"/>
    </source>
</evidence>
<feature type="signal peptide" evidence="1">
    <location>
        <begin position="1"/>
        <end position="20"/>
    </location>
</feature>
<evidence type="ECO:0000313" key="2">
    <source>
        <dbReference type="EMBL" id="AWG20321.1"/>
    </source>
</evidence>
<sequence>MKIKIILIAFLLLLCETNYAQSISSSPYSLFGLGSEYEADYGSLPAIGSSGSALPTNKFINSLNPAALGFMYQNHFLLDVGGKAISTSYQDVSTKESRNNMQFSHIAFAFPISKRSGVSVALKPYSSSSYTISNLALDIKDSNESYIYGATGTGGLNDFDVSYGYRISPKWSVGAKGSVLFGNTAVNENYFVSNSLLNIQKNSNYGGVRMTVGSQFEVDSTLTIATTIKTPTTINASKTGTITSTSSAGSTVVATDLTLDSDDYKMPLEIGFGISKVFKENFSFTADYSKSFWSNTNQSDSYGLFLNQDKFAAGLSFERAKQGRSYFDRMKYSTGFNYDTGYLEIEGKRIRNVAVSVGVSIPLDNMFSRLNVSYSYGQKGSITSGLIKENYHKISLNLSLDGLWFVKRKFD</sequence>
<protein>
    <submittedName>
        <fullName evidence="2">Aromatic hydrocarbon degradation protein</fullName>
    </submittedName>
</protein>
<name>A0A2S1L9B3_9FLAO</name>
<dbReference type="EMBL" id="CP020918">
    <property type="protein sequence ID" value="AWG20321.1"/>
    <property type="molecule type" value="Genomic_DNA"/>
</dbReference>
<dbReference type="Gene3D" id="2.40.160.60">
    <property type="entry name" value="Outer membrane protein transport protein (OMPP1/FadL/TodX)"/>
    <property type="match status" value="1"/>
</dbReference>